<evidence type="ECO:0000313" key="2">
    <source>
        <dbReference type="Proteomes" id="UP001204068"/>
    </source>
</evidence>
<gene>
    <name evidence="1" type="ORF">NQ032_15140</name>
</gene>
<protein>
    <recommendedName>
        <fullName evidence="3">Antitoxin</fullName>
    </recommendedName>
</protein>
<organism evidence="1 2">
    <name type="scientific">Mammaliicoccus sciuri</name>
    <name type="common">Staphylococcus sciuri</name>
    <dbReference type="NCBI Taxonomy" id="1296"/>
    <lineage>
        <taxon>Bacteria</taxon>
        <taxon>Bacillati</taxon>
        <taxon>Bacillota</taxon>
        <taxon>Bacilli</taxon>
        <taxon>Bacillales</taxon>
        <taxon>Staphylococcaceae</taxon>
        <taxon>Mammaliicoccus</taxon>
    </lineage>
</organism>
<accession>A0AAW5LTP3</accession>
<name>A0AAW5LTP3_MAMSC</name>
<evidence type="ECO:0008006" key="3">
    <source>
        <dbReference type="Google" id="ProtNLM"/>
    </source>
</evidence>
<evidence type="ECO:0000313" key="1">
    <source>
        <dbReference type="EMBL" id="MCQ9304944.1"/>
    </source>
</evidence>
<dbReference type="Proteomes" id="UP001204068">
    <property type="component" value="Unassembled WGS sequence"/>
</dbReference>
<reference evidence="1" key="1">
    <citation type="submission" date="2022-07" db="EMBL/GenBank/DDBJ databases">
        <title>Bacterial species isolated from the porcine tonsil microbiota.</title>
        <authorList>
            <person name="Oliveira I.M.F."/>
        </authorList>
    </citation>
    <scope>NUCLEOTIDE SEQUENCE</scope>
    <source>
        <strain evidence="1">8QC2O2</strain>
    </source>
</reference>
<proteinExistence type="predicted"/>
<dbReference type="RefSeq" id="WP_257099598.1">
    <property type="nucleotide sequence ID" value="NZ_JANILD010000009.1"/>
</dbReference>
<sequence length="78" mass="9400">MSDTVKKVFNENKEKAYYISILNMMFGLTQQEEKIYMNMSLSKLESEYEKIWQSWADEQYAVKKNENFKNEVIKTNEV</sequence>
<comment type="caution">
    <text evidence="1">The sequence shown here is derived from an EMBL/GenBank/DDBJ whole genome shotgun (WGS) entry which is preliminary data.</text>
</comment>
<dbReference type="AlphaFoldDB" id="A0AAW5LTP3"/>
<dbReference type="EMBL" id="JANILD010000009">
    <property type="protein sequence ID" value="MCQ9304944.1"/>
    <property type="molecule type" value="Genomic_DNA"/>
</dbReference>